<organism evidence="4 5">
    <name type="scientific">Pseudoramibacter alactolyticus ATCC 23263</name>
    <dbReference type="NCBI Taxonomy" id="887929"/>
    <lineage>
        <taxon>Bacteria</taxon>
        <taxon>Bacillati</taxon>
        <taxon>Bacillota</taxon>
        <taxon>Clostridia</taxon>
        <taxon>Eubacteriales</taxon>
        <taxon>Eubacteriaceae</taxon>
        <taxon>Pseudoramibacter</taxon>
    </lineage>
</organism>
<accession>E6MIJ5</accession>
<dbReference type="Pfam" id="PF03358">
    <property type="entry name" value="FMN_red"/>
    <property type="match status" value="1"/>
</dbReference>
<dbReference type="Gene3D" id="3.40.50.360">
    <property type="match status" value="1"/>
</dbReference>
<sequence>MNRRTSGGFFVGAFCAPWKIRLTAPGGDFKIEVERGGKSMKVLLVNGSPHQHGCTDRALQEVQASLVAEGVVADIFWIENKPIAGCLSCGLCAKNQACVYDDVVNNFINIAKFYDGFVFGSPVYFASASGQMKAFMDRVFFASNNAKNGIFDHKPAASVASCRRAGDVAALDQMNKYYGLFHMPVVSASYWPEVHGHTPAQVEEDLEGLRTMRNLGKNMAWLLQCIEAGRREKIAVPTPETGAPTNFIR</sequence>
<dbReference type="EMBL" id="AEQN01000023">
    <property type="protein sequence ID" value="EFV01091.1"/>
    <property type="molecule type" value="Genomic_DNA"/>
</dbReference>
<keyword evidence="2" id="KW-0288">FMN</keyword>
<gene>
    <name evidence="4" type="ORF">HMP0721_1830</name>
</gene>
<dbReference type="AlphaFoldDB" id="E6MIJ5"/>
<evidence type="ECO:0000256" key="1">
    <source>
        <dbReference type="ARBA" id="ARBA00022630"/>
    </source>
</evidence>
<dbReference type="InterPro" id="IPR005025">
    <property type="entry name" value="FMN_Rdtase-like_dom"/>
</dbReference>
<proteinExistence type="predicted"/>
<dbReference type="InterPro" id="IPR051796">
    <property type="entry name" value="ISF_SsuE-like"/>
</dbReference>
<dbReference type="EC" id="1.7.-.-" evidence="4"/>
<keyword evidence="5" id="KW-1185">Reference proteome</keyword>
<feature type="domain" description="NADPH-dependent FMN reductase-like" evidence="3">
    <location>
        <begin position="40"/>
        <end position="192"/>
    </location>
</feature>
<dbReference type="eggNOG" id="COG0655">
    <property type="taxonomic scope" value="Bacteria"/>
</dbReference>
<name>E6MIJ5_9FIRM</name>
<dbReference type="PANTHER" id="PTHR43278">
    <property type="entry name" value="NAD(P)H-DEPENDENT FMN-CONTAINING OXIDOREDUCTASE YWQN-RELATED"/>
    <property type="match status" value="1"/>
</dbReference>
<keyword evidence="4" id="KW-0560">Oxidoreductase</keyword>
<dbReference type="GO" id="GO:0016491">
    <property type="term" value="F:oxidoreductase activity"/>
    <property type="evidence" value="ECO:0007669"/>
    <property type="project" value="UniProtKB-KW"/>
</dbReference>
<dbReference type="InterPro" id="IPR029039">
    <property type="entry name" value="Flavoprotein-like_sf"/>
</dbReference>
<dbReference type="STRING" id="887929.HMP0721_1830"/>
<dbReference type="HOGENOM" id="CLU_050993_3_3_9"/>
<reference evidence="4 5" key="1">
    <citation type="submission" date="2010-12" db="EMBL/GenBank/DDBJ databases">
        <authorList>
            <person name="Muzny D."/>
            <person name="Qin X."/>
            <person name="Deng J."/>
            <person name="Jiang H."/>
            <person name="Liu Y."/>
            <person name="Qu J."/>
            <person name="Song X.-Z."/>
            <person name="Zhang L."/>
            <person name="Thornton R."/>
            <person name="Coyle M."/>
            <person name="Francisco L."/>
            <person name="Jackson L."/>
            <person name="Javaid M."/>
            <person name="Korchina V."/>
            <person name="Kovar C."/>
            <person name="Mata R."/>
            <person name="Mathew T."/>
            <person name="Ngo R."/>
            <person name="Nguyen L."/>
            <person name="Nguyen N."/>
            <person name="Okwuonu G."/>
            <person name="Ongeri F."/>
            <person name="Pham C."/>
            <person name="Simmons D."/>
            <person name="Wilczek-Boney K."/>
            <person name="Hale W."/>
            <person name="Jakkamsetti A."/>
            <person name="Pham P."/>
            <person name="Ruth R."/>
            <person name="San Lucas F."/>
            <person name="Warren J."/>
            <person name="Zhang J."/>
            <person name="Zhao Z."/>
            <person name="Zhou C."/>
            <person name="Zhu D."/>
            <person name="Lee S."/>
            <person name="Bess C."/>
            <person name="Blankenburg K."/>
            <person name="Forbes L."/>
            <person name="Fu Q."/>
            <person name="Gubbala S."/>
            <person name="Hirani K."/>
            <person name="Jayaseelan J.C."/>
            <person name="Lara F."/>
            <person name="Munidasa M."/>
            <person name="Palculict T."/>
            <person name="Patil S."/>
            <person name="Pu L.-L."/>
            <person name="Saada N."/>
            <person name="Tang L."/>
            <person name="Weissenberger G."/>
            <person name="Zhu Y."/>
            <person name="Hemphill L."/>
            <person name="Shang Y."/>
            <person name="Youmans B."/>
            <person name="Ayvaz T."/>
            <person name="Ross M."/>
            <person name="Santibanez J."/>
            <person name="Aqrawi P."/>
            <person name="Gross S."/>
            <person name="Joshi V."/>
            <person name="Fowler G."/>
            <person name="Nazareth L."/>
            <person name="Reid J."/>
            <person name="Worley K."/>
            <person name="Petrosino J."/>
            <person name="Highlander S."/>
            <person name="Gibbs R."/>
        </authorList>
    </citation>
    <scope>NUCLEOTIDE SEQUENCE [LARGE SCALE GENOMIC DNA]</scope>
    <source>
        <strain evidence="4 5">ATCC 23263</strain>
    </source>
</reference>
<dbReference type="PANTHER" id="PTHR43278:SF4">
    <property type="entry name" value="NAD(P)H-DEPENDENT FMN-CONTAINING OXIDOREDUCTASE YWQN-RELATED"/>
    <property type="match status" value="1"/>
</dbReference>
<evidence type="ECO:0000313" key="5">
    <source>
        <dbReference type="Proteomes" id="UP000004754"/>
    </source>
</evidence>
<dbReference type="SUPFAM" id="SSF52218">
    <property type="entry name" value="Flavoproteins"/>
    <property type="match status" value="1"/>
</dbReference>
<keyword evidence="1" id="KW-0285">Flavoprotein</keyword>
<comment type="caution">
    <text evidence="4">The sequence shown here is derived from an EMBL/GenBank/DDBJ whole genome shotgun (WGS) entry which is preliminary data.</text>
</comment>
<evidence type="ECO:0000259" key="3">
    <source>
        <dbReference type="Pfam" id="PF03358"/>
    </source>
</evidence>
<evidence type="ECO:0000313" key="4">
    <source>
        <dbReference type="EMBL" id="EFV01091.1"/>
    </source>
</evidence>
<evidence type="ECO:0000256" key="2">
    <source>
        <dbReference type="ARBA" id="ARBA00022643"/>
    </source>
</evidence>
<protein>
    <submittedName>
        <fullName evidence="4">Flavin reductase</fullName>
        <ecNumber evidence="4">1.7.-.-</ecNumber>
    </submittedName>
</protein>
<dbReference type="Proteomes" id="UP000004754">
    <property type="component" value="Unassembled WGS sequence"/>
</dbReference>